<dbReference type="STRING" id="1121950.SAMN02745243_01726"/>
<dbReference type="SMART" id="SM00843">
    <property type="entry name" value="Ftsk_gamma"/>
    <property type="match status" value="1"/>
</dbReference>
<sequence>MAAKQTNKKTTAKKKTTTKAGTGSKGKKTAADNSKVQAEVFIWIALAVCILLLISNFGFGGSIGESVSSVLFGVFGLMAYVIPILLFVAVTFVISNKGNRLAYIKSLAGVFLAALLCTFIELIVNSYDADTAWMTYYTQASIHKNSGGLIGGCLVKLLCPLIGVAGAYVVIIVLAIICTVLITEKSFLSALQHGGRRAYEDAKKRQVISAARREERLRQRENNPAKQNARGTKNSTRKDQHVSGVSFNTTLSKKSPEVKEIILPPEEEIPDVVSPAAEFVINRSEPDIPDPVISEAAEDETPAEPKPEKPARRRKSAESAEMVAEEVQDVADSIQKSSEKPAVAYKYPPLKLLTKGKKGGGDSDAHLRATALKLEQTLQNFGVNVRVTNVSCGPSVTRYELQPDQGVKVSRIVGLADDIKLNLAATDIRIEAPIPGKAAVGIEVPNKENSAVMLRDLLETPEFQNSTSKIAFAAGKDISGKTVVTDIAKMPHLLVAGATGSGKSVCINTLIMSIIYKASPEDVKLIMVDPKVVELSVYNGIPHLLIPVVTDPKKAAGALNWAVAEMDKRYQLFADYNVRDLKGFNEKIVATEPGEGIPEKMAQIVIIVDELADLMMVAPGEVEGAICRLAQLARAAGLHLVLATQRPSVNVITGLIKANMPSRIAFSVSSGVDSRTIIDMNGAEKLLGKGDMLFYPAGYPKPVRVQGSFVSDKEVQKVVDYLIEHNGSTAYSEEITQQVDSNASTAAAAGAASDGDERDIYFVDAGKFIIEKDKASIGMLQRMFKIGFNRAARIMDQLADAGVVGEEEGTKPRKVLMSMEQFEQYIDEYV</sequence>
<feature type="region of interest" description="Disordered" evidence="15">
    <location>
        <begin position="211"/>
        <end position="243"/>
    </location>
</feature>
<keyword evidence="5 16" id="KW-0812">Transmembrane</keyword>
<dbReference type="Pfam" id="PF01580">
    <property type="entry name" value="FtsK_SpoIIIE"/>
    <property type="match status" value="1"/>
</dbReference>
<dbReference type="SUPFAM" id="SSF52540">
    <property type="entry name" value="P-loop containing nucleoside triphosphate hydrolases"/>
    <property type="match status" value="1"/>
</dbReference>
<keyword evidence="3" id="KW-1003">Cell membrane</keyword>
<evidence type="ECO:0000313" key="18">
    <source>
        <dbReference type="EMBL" id="SHJ91056.1"/>
    </source>
</evidence>
<feature type="transmembrane region" description="Helical" evidence="16">
    <location>
        <begin position="71"/>
        <end position="94"/>
    </location>
</feature>
<dbReference type="Gene3D" id="1.10.10.10">
    <property type="entry name" value="Winged helix-like DNA-binding domain superfamily/Winged helix DNA-binding domain"/>
    <property type="match status" value="1"/>
</dbReference>
<name>A0A1M6N630_9FIRM</name>
<comment type="subcellular location">
    <subcellularLocation>
        <location evidence="1">Cell membrane</location>
        <topology evidence="1">Multi-pass membrane protein</topology>
    </subcellularLocation>
</comment>
<evidence type="ECO:0000256" key="10">
    <source>
        <dbReference type="ARBA" id="ARBA00023125"/>
    </source>
</evidence>
<evidence type="ECO:0000256" key="5">
    <source>
        <dbReference type="ARBA" id="ARBA00022692"/>
    </source>
</evidence>
<evidence type="ECO:0000256" key="8">
    <source>
        <dbReference type="ARBA" id="ARBA00022840"/>
    </source>
</evidence>
<feature type="transmembrane region" description="Helical" evidence="16">
    <location>
        <begin position="161"/>
        <end position="182"/>
    </location>
</feature>
<evidence type="ECO:0000313" key="19">
    <source>
        <dbReference type="Proteomes" id="UP000184301"/>
    </source>
</evidence>
<dbReference type="AlphaFoldDB" id="A0A1M6N630"/>
<evidence type="ECO:0000256" key="13">
    <source>
        <dbReference type="ARBA" id="ARBA00024986"/>
    </source>
</evidence>
<dbReference type="PANTHER" id="PTHR22683:SF41">
    <property type="entry name" value="DNA TRANSLOCASE FTSK"/>
    <property type="match status" value="1"/>
</dbReference>
<feature type="binding site" evidence="14">
    <location>
        <begin position="497"/>
        <end position="504"/>
    </location>
    <ligand>
        <name>ATP</name>
        <dbReference type="ChEBI" id="CHEBI:30616"/>
    </ligand>
</feature>
<evidence type="ECO:0000256" key="4">
    <source>
        <dbReference type="ARBA" id="ARBA00022618"/>
    </source>
</evidence>
<keyword evidence="7" id="KW-0159">Chromosome partition</keyword>
<feature type="region of interest" description="Disordered" evidence="15">
    <location>
        <begin position="284"/>
        <end position="322"/>
    </location>
</feature>
<dbReference type="RefSeq" id="WP_073108561.1">
    <property type="nucleotide sequence ID" value="NZ_FQZY01000021.1"/>
</dbReference>
<evidence type="ECO:0000256" key="1">
    <source>
        <dbReference type="ARBA" id="ARBA00004651"/>
    </source>
</evidence>
<feature type="transmembrane region" description="Helical" evidence="16">
    <location>
        <begin position="106"/>
        <end position="127"/>
    </location>
</feature>
<dbReference type="InterPro" id="IPR036390">
    <property type="entry name" value="WH_DNA-bd_sf"/>
</dbReference>
<dbReference type="InterPro" id="IPR002543">
    <property type="entry name" value="FtsK_dom"/>
</dbReference>
<keyword evidence="12" id="KW-0131">Cell cycle</keyword>
<comment type="similarity">
    <text evidence="2">Belongs to the FtsK/SpoIIIE/SftA family.</text>
</comment>
<dbReference type="InterPro" id="IPR041027">
    <property type="entry name" value="FtsK_alpha"/>
</dbReference>
<dbReference type="Gene3D" id="3.30.980.40">
    <property type="match status" value="1"/>
</dbReference>
<dbReference type="Proteomes" id="UP000184301">
    <property type="component" value="Unassembled WGS sequence"/>
</dbReference>
<keyword evidence="11 16" id="KW-0472">Membrane</keyword>
<keyword evidence="10" id="KW-0238">DNA-binding</keyword>
<comment type="function">
    <text evidence="13">Essential cell division protein that coordinates cell division and chromosome segregation. The N-terminus is involved in assembly of the cell-division machinery. The C-terminus functions as a DNA motor that moves dsDNA in an ATP-dependent manner towards the dif recombination site, which is located within the replication terminus region. Required for activation of the Xer recombinase, allowing activation of chromosome unlinking by recombination.</text>
</comment>
<dbReference type="Gene3D" id="3.40.50.300">
    <property type="entry name" value="P-loop containing nucleotide triphosphate hydrolases"/>
    <property type="match status" value="1"/>
</dbReference>
<organism evidence="18 19">
    <name type="scientific">Hespellia stercorisuis DSM 15480</name>
    <dbReference type="NCBI Taxonomy" id="1121950"/>
    <lineage>
        <taxon>Bacteria</taxon>
        <taxon>Bacillati</taxon>
        <taxon>Bacillota</taxon>
        <taxon>Clostridia</taxon>
        <taxon>Lachnospirales</taxon>
        <taxon>Lachnospiraceae</taxon>
        <taxon>Hespellia</taxon>
    </lineage>
</organism>
<dbReference type="GO" id="GO:0007059">
    <property type="term" value="P:chromosome segregation"/>
    <property type="evidence" value="ECO:0007669"/>
    <property type="project" value="UniProtKB-KW"/>
</dbReference>
<evidence type="ECO:0000259" key="17">
    <source>
        <dbReference type="PROSITE" id="PS50901"/>
    </source>
</evidence>
<dbReference type="GO" id="GO:0003677">
    <property type="term" value="F:DNA binding"/>
    <property type="evidence" value="ECO:0007669"/>
    <property type="project" value="UniProtKB-KW"/>
</dbReference>
<dbReference type="InterPro" id="IPR018541">
    <property type="entry name" value="Ftsk_gamma"/>
</dbReference>
<dbReference type="InterPro" id="IPR050206">
    <property type="entry name" value="FtsK/SpoIIIE/SftA"/>
</dbReference>
<protein>
    <submittedName>
        <fullName evidence="18">DNA segregation ATPase FtsK/SpoIIIE, S-DNA-T family</fullName>
    </submittedName>
</protein>
<keyword evidence="4" id="KW-0132">Cell division</keyword>
<evidence type="ECO:0000256" key="16">
    <source>
        <dbReference type="SAM" id="Phobius"/>
    </source>
</evidence>
<dbReference type="GO" id="GO:0005524">
    <property type="term" value="F:ATP binding"/>
    <property type="evidence" value="ECO:0007669"/>
    <property type="project" value="UniProtKB-UniRule"/>
</dbReference>
<feature type="transmembrane region" description="Helical" evidence="16">
    <location>
        <begin position="40"/>
        <end position="59"/>
    </location>
</feature>
<keyword evidence="9 16" id="KW-1133">Transmembrane helix</keyword>
<dbReference type="Pfam" id="PF13491">
    <property type="entry name" value="FtsK_4TM"/>
    <property type="match status" value="1"/>
</dbReference>
<feature type="domain" description="FtsK" evidence="17">
    <location>
        <begin position="480"/>
        <end position="675"/>
    </location>
</feature>
<proteinExistence type="inferred from homology"/>
<keyword evidence="19" id="KW-1185">Reference proteome</keyword>
<dbReference type="PROSITE" id="PS50901">
    <property type="entry name" value="FTSK"/>
    <property type="match status" value="1"/>
</dbReference>
<evidence type="ECO:0000256" key="6">
    <source>
        <dbReference type="ARBA" id="ARBA00022741"/>
    </source>
</evidence>
<accession>A0A1M6N630</accession>
<feature type="compositionally biased region" description="Basic residues" evidence="15">
    <location>
        <begin position="1"/>
        <end position="17"/>
    </location>
</feature>
<reference evidence="18 19" key="1">
    <citation type="submission" date="2016-11" db="EMBL/GenBank/DDBJ databases">
        <authorList>
            <person name="Jaros S."/>
            <person name="Januszkiewicz K."/>
            <person name="Wedrychowicz H."/>
        </authorList>
    </citation>
    <scope>NUCLEOTIDE SEQUENCE [LARGE SCALE GENOMIC DNA]</scope>
    <source>
        <strain evidence="18 19">DSM 15480</strain>
    </source>
</reference>
<dbReference type="EMBL" id="FQZY01000021">
    <property type="protein sequence ID" value="SHJ91056.1"/>
    <property type="molecule type" value="Genomic_DNA"/>
</dbReference>
<dbReference type="InterPro" id="IPR027417">
    <property type="entry name" value="P-loop_NTPase"/>
</dbReference>
<keyword evidence="8 14" id="KW-0067">ATP-binding</keyword>
<evidence type="ECO:0000256" key="7">
    <source>
        <dbReference type="ARBA" id="ARBA00022829"/>
    </source>
</evidence>
<evidence type="ECO:0000256" key="2">
    <source>
        <dbReference type="ARBA" id="ARBA00006474"/>
    </source>
</evidence>
<dbReference type="GO" id="GO:0005886">
    <property type="term" value="C:plasma membrane"/>
    <property type="evidence" value="ECO:0007669"/>
    <property type="project" value="UniProtKB-SubCell"/>
</dbReference>
<dbReference type="SUPFAM" id="SSF46785">
    <property type="entry name" value="Winged helix' DNA-binding domain"/>
    <property type="match status" value="1"/>
</dbReference>
<dbReference type="CDD" id="cd01127">
    <property type="entry name" value="TrwB_TraG_TraD_VirD4"/>
    <property type="match status" value="1"/>
</dbReference>
<dbReference type="PANTHER" id="PTHR22683">
    <property type="entry name" value="SPORULATION PROTEIN RELATED"/>
    <property type="match status" value="1"/>
</dbReference>
<feature type="compositionally biased region" description="Polar residues" evidence="15">
    <location>
        <begin position="224"/>
        <end position="234"/>
    </location>
</feature>
<dbReference type="Pfam" id="PF17854">
    <property type="entry name" value="FtsK_alpha"/>
    <property type="match status" value="1"/>
</dbReference>
<feature type="compositionally biased region" description="Basic and acidic residues" evidence="15">
    <location>
        <begin position="211"/>
        <end position="223"/>
    </location>
</feature>
<dbReference type="GO" id="GO:0051301">
    <property type="term" value="P:cell division"/>
    <property type="evidence" value="ECO:0007669"/>
    <property type="project" value="UniProtKB-KW"/>
</dbReference>
<dbReference type="InterPro" id="IPR025199">
    <property type="entry name" value="FtsK_4TM"/>
</dbReference>
<evidence type="ECO:0000256" key="15">
    <source>
        <dbReference type="SAM" id="MobiDB-lite"/>
    </source>
</evidence>
<evidence type="ECO:0000256" key="12">
    <source>
        <dbReference type="ARBA" id="ARBA00023306"/>
    </source>
</evidence>
<evidence type="ECO:0000256" key="14">
    <source>
        <dbReference type="PROSITE-ProRule" id="PRU00289"/>
    </source>
</evidence>
<keyword evidence="6 14" id="KW-0547">Nucleotide-binding</keyword>
<gene>
    <name evidence="18" type="ORF">SAMN02745243_01726</name>
</gene>
<evidence type="ECO:0000256" key="11">
    <source>
        <dbReference type="ARBA" id="ARBA00023136"/>
    </source>
</evidence>
<evidence type="ECO:0000256" key="3">
    <source>
        <dbReference type="ARBA" id="ARBA00022475"/>
    </source>
</evidence>
<dbReference type="InterPro" id="IPR036388">
    <property type="entry name" value="WH-like_DNA-bd_sf"/>
</dbReference>
<feature type="region of interest" description="Disordered" evidence="15">
    <location>
        <begin position="1"/>
        <end position="29"/>
    </location>
</feature>
<dbReference type="Pfam" id="PF09397">
    <property type="entry name" value="FtsK_gamma"/>
    <property type="match status" value="1"/>
</dbReference>
<evidence type="ECO:0000256" key="9">
    <source>
        <dbReference type="ARBA" id="ARBA00022989"/>
    </source>
</evidence>
<dbReference type="OrthoDB" id="9807790at2"/>